<comment type="caution">
    <text evidence="1">The sequence shown here is derived from an EMBL/GenBank/DDBJ whole genome shotgun (WGS) entry which is preliminary data.</text>
</comment>
<name>A0A2P5ASU6_PARAD</name>
<organism evidence="1 2">
    <name type="scientific">Parasponia andersonii</name>
    <name type="common">Sponia andersonii</name>
    <dbReference type="NCBI Taxonomy" id="3476"/>
    <lineage>
        <taxon>Eukaryota</taxon>
        <taxon>Viridiplantae</taxon>
        <taxon>Streptophyta</taxon>
        <taxon>Embryophyta</taxon>
        <taxon>Tracheophyta</taxon>
        <taxon>Spermatophyta</taxon>
        <taxon>Magnoliopsida</taxon>
        <taxon>eudicotyledons</taxon>
        <taxon>Gunneridae</taxon>
        <taxon>Pentapetalae</taxon>
        <taxon>rosids</taxon>
        <taxon>fabids</taxon>
        <taxon>Rosales</taxon>
        <taxon>Cannabaceae</taxon>
        <taxon>Parasponia</taxon>
    </lineage>
</organism>
<reference evidence="2" key="1">
    <citation type="submission" date="2016-06" db="EMBL/GenBank/DDBJ databases">
        <title>Parallel loss of symbiosis genes in relatives of nitrogen-fixing non-legume Parasponia.</title>
        <authorList>
            <person name="Van Velzen R."/>
            <person name="Holmer R."/>
            <person name="Bu F."/>
            <person name="Rutten L."/>
            <person name="Van Zeijl A."/>
            <person name="Liu W."/>
            <person name="Santuari L."/>
            <person name="Cao Q."/>
            <person name="Sharma T."/>
            <person name="Shen D."/>
            <person name="Roswanjaya Y."/>
            <person name="Wardhani T."/>
            <person name="Kalhor M.S."/>
            <person name="Jansen J."/>
            <person name="Van den Hoogen J."/>
            <person name="Gungor B."/>
            <person name="Hartog M."/>
            <person name="Hontelez J."/>
            <person name="Verver J."/>
            <person name="Yang W.-C."/>
            <person name="Schijlen E."/>
            <person name="Repin R."/>
            <person name="Schilthuizen M."/>
            <person name="Schranz E."/>
            <person name="Heidstra R."/>
            <person name="Miyata K."/>
            <person name="Fedorova E."/>
            <person name="Kohlen W."/>
            <person name="Bisseling T."/>
            <person name="Smit S."/>
            <person name="Geurts R."/>
        </authorList>
    </citation>
    <scope>NUCLEOTIDE SEQUENCE [LARGE SCALE GENOMIC DNA]</scope>
    <source>
        <strain evidence="2">cv. WU1-14</strain>
    </source>
</reference>
<protein>
    <submittedName>
        <fullName evidence="1">Uncharacterized protein</fullName>
    </submittedName>
</protein>
<proteinExistence type="predicted"/>
<keyword evidence="2" id="KW-1185">Reference proteome</keyword>
<accession>A0A2P5ASU6</accession>
<dbReference type="EMBL" id="JXTB01000462">
    <property type="protein sequence ID" value="PON39561.1"/>
    <property type="molecule type" value="Genomic_DNA"/>
</dbReference>
<gene>
    <name evidence="1" type="ORF">PanWU01x14_303960</name>
</gene>
<evidence type="ECO:0000313" key="1">
    <source>
        <dbReference type="EMBL" id="PON39561.1"/>
    </source>
</evidence>
<dbReference type="Proteomes" id="UP000237105">
    <property type="component" value="Unassembled WGS sequence"/>
</dbReference>
<dbReference type="AlphaFoldDB" id="A0A2P5ASU6"/>
<sequence length="108" mass="12162">MRSCQSGDRLTSFHQLEASVSFKATTMTAASDDGVSPPELLLPSIPIQILKFLQSINQSNQWILSTTAREIVENGLDLITKPQSDDNLFSPLLFPEFVILFYYCLFFL</sequence>
<dbReference type="OrthoDB" id="10469274at2759"/>
<evidence type="ECO:0000313" key="2">
    <source>
        <dbReference type="Proteomes" id="UP000237105"/>
    </source>
</evidence>